<evidence type="ECO:0000256" key="6">
    <source>
        <dbReference type="HAMAP-Rule" id="MF_00479"/>
    </source>
</evidence>
<name>A0A1D3UUY3_TANFO</name>
<dbReference type="NCBIfam" id="TIGR01947">
    <property type="entry name" value="rnfG"/>
    <property type="match status" value="1"/>
</dbReference>
<comment type="subunit">
    <text evidence="6">The complex is composed of six subunits: RnfA, RnfB, RnfC, RnfD, RnfE and RnfG.</text>
</comment>
<keyword evidence="5 6" id="KW-0249">Electron transport</keyword>
<reference evidence="10 11" key="1">
    <citation type="submission" date="2016-09" db="EMBL/GenBank/DDBJ databases">
        <authorList>
            <person name="Capua I."/>
            <person name="De Benedictis P."/>
            <person name="Joannis T."/>
            <person name="Lombin L.H."/>
            <person name="Cattoli G."/>
        </authorList>
    </citation>
    <scope>NUCLEOTIDE SEQUENCE [LARGE SCALE GENOMIC DNA]</scope>
    <source>
        <strain evidence="10 11">UB20</strain>
    </source>
</reference>
<comment type="subcellular location">
    <subcellularLocation>
        <location evidence="6">Cell membrane</location>
        <topology evidence="6">Single-pass membrane protein</topology>
    </subcellularLocation>
</comment>
<evidence type="ECO:0000256" key="1">
    <source>
        <dbReference type="ARBA" id="ARBA00022448"/>
    </source>
</evidence>
<keyword evidence="7" id="KW-0732">Signal</keyword>
<dbReference type="GO" id="GO:0022900">
    <property type="term" value="P:electron transport chain"/>
    <property type="evidence" value="ECO:0007669"/>
    <property type="project" value="UniProtKB-UniRule"/>
</dbReference>
<dbReference type="GO" id="GO:0005886">
    <property type="term" value="C:plasma membrane"/>
    <property type="evidence" value="ECO:0007669"/>
    <property type="project" value="UniProtKB-SubCell"/>
</dbReference>
<feature type="modified residue" description="FMN phosphoryl threonine" evidence="6">
    <location>
        <position position="172"/>
    </location>
</feature>
<dbReference type="OrthoDB" id="9794010at2"/>
<keyword evidence="6" id="KW-1133">Transmembrane helix</keyword>
<evidence type="ECO:0000313" key="9">
    <source>
        <dbReference type="EMBL" id="PDP42903.1"/>
    </source>
</evidence>
<dbReference type="Proteomes" id="UP000182057">
    <property type="component" value="Unassembled WGS sequence"/>
</dbReference>
<keyword evidence="6" id="KW-1003">Cell membrane</keyword>
<protein>
    <recommendedName>
        <fullName evidence="6">Ion-translocating oxidoreductase complex subunit G</fullName>
        <ecNumber evidence="6">7.-.-.-</ecNumber>
    </recommendedName>
    <alternativeName>
        <fullName evidence="6">Rnf electron transport complex subunit G</fullName>
    </alternativeName>
</protein>
<keyword evidence="3 6" id="KW-0285">Flavoprotein</keyword>
<dbReference type="PIRSF" id="PIRSF006091">
    <property type="entry name" value="E_trnsport_RnfG"/>
    <property type="match status" value="1"/>
</dbReference>
<keyword evidence="6" id="KW-1278">Translocase</keyword>
<dbReference type="InterPro" id="IPR007329">
    <property type="entry name" value="FMN-bd"/>
</dbReference>
<dbReference type="OMA" id="YSGAIHL"/>
<dbReference type="SMART" id="SM00900">
    <property type="entry name" value="FMN_bind"/>
    <property type="match status" value="1"/>
</dbReference>
<evidence type="ECO:0000313" key="12">
    <source>
        <dbReference type="Proteomes" id="UP000219259"/>
    </source>
</evidence>
<dbReference type="EMBL" id="FMMM01000078">
    <property type="protein sequence ID" value="SCQ24034.1"/>
    <property type="molecule type" value="Genomic_DNA"/>
</dbReference>
<dbReference type="GO" id="GO:0009055">
    <property type="term" value="F:electron transfer activity"/>
    <property type="evidence" value="ECO:0007669"/>
    <property type="project" value="InterPro"/>
</dbReference>
<evidence type="ECO:0000256" key="2">
    <source>
        <dbReference type="ARBA" id="ARBA00022553"/>
    </source>
</evidence>
<keyword evidence="6" id="KW-0472">Membrane</keyword>
<dbReference type="Pfam" id="PF04205">
    <property type="entry name" value="FMN_bind"/>
    <property type="match status" value="1"/>
</dbReference>
<dbReference type="Gene3D" id="3.90.1010.20">
    <property type="match status" value="1"/>
</dbReference>
<comment type="function">
    <text evidence="6">Part of a membrane-bound complex that couples electron transfer with translocation of ions across the membrane.</text>
</comment>
<dbReference type="Proteomes" id="UP000219259">
    <property type="component" value="Unassembled WGS sequence"/>
</dbReference>
<sequence precursor="true">MEKLKSTFLTIVLSLTCICLVAGLALSAANTFTKEKIAESNAAALQAAIKKVAPEFDNHPAEEQFKVGLAEGDSLVVYPAKKGGESVGAAIESYTKNGFGGMIRIMVGFDAEHKLVNYSILEHNETPGLGSKMEEWFRVEKNKQNIIGRDMKGAALTVSKDGGDVDAITAATISSRAFLEAVARAYAAYNGHEADGTSGATSKESEE</sequence>
<proteinExistence type="inferred from homology"/>
<comment type="similarity">
    <text evidence="6">Belongs to the RnfG family.</text>
</comment>
<dbReference type="HAMAP" id="MF_00479">
    <property type="entry name" value="RsxG_RnfG"/>
    <property type="match status" value="1"/>
</dbReference>
<keyword evidence="1 6" id="KW-0813">Transport</keyword>
<organism evidence="10 11">
    <name type="scientific">Tannerella forsythia</name>
    <name type="common">Bacteroides forsythus</name>
    <dbReference type="NCBI Taxonomy" id="28112"/>
    <lineage>
        <taxon>Bacteria</taxon>
        <taxon>Pseudomonadati</taxon>
        <taxon>Bacteroidota</taxon>
        <taxon>Bacteroidia</taxon>
        <taxon>Bacteroidales</taxon>
        <taxon>Tannerellaceae</taxon>
        <taxon>Tannerella</taxon>
    </lineage>
</organism>
<feature type="signal peptide" evidence="7">
    <location>
        <begin position="1"/>
        <end position="28"/>
    </location>
</feature>
<keyword evidence="6" id="KW-0812">Transmembrane</keyword>
<dbReference type="InterPro" id="IPR010209">
    <property type="entry name" value="Ion_transpt_RnfG/RsxG"/>
</dbReference>
<evidence type="ECO:0000313" key="10">
    <source>
        <dbReference type="EMBL" id="SCQ24034.1"/>
    </source>
</evidence>
<dbReference type="EMBL" id="NSLJ01000034">
    <property type="protein sequence ID" value="PDP42903.1"/>
    <property type="molecule type" value="Genomic_DNA"/>
</dbReference>
<dbReference type="EC" id="7.-.-.-" evidence="6"/>
<keyword evidence="4 6" id="KW-0288">FMN</keyword>
<evidence type="ECO:0000256" key="4">
    <source>
        <dbReference type="ARBA" id="ARBA00022643"/>
    </source>
</evidence>
<evidence type="ECO:0000256" key="3">
    <source>
        <dbReference type="ARBA" id="ARBA00022630"/>
    </source>
</evidence>
<comment type="cofactor">
    <cofactor evidence="6">
        <name>FMN</name>
        <dbReference type="ChEBI" id="CHEBI:58210"/>
    </cofactor>
</comment>
<dbReference type="PANTHER" id="PTHR36118">
    <property type="entry name" value="ION-TRANSLOCATING OXIDOREDUCTASE COMPLEX SUBUNIT G"/>
    <property type="match status" value="1"/>
</dbReference>
<feature type="domain" description="FMN-binding" evidence="8">
    <location>
        <begin position="98"/>
        <end position="189"/>
    </location>
</feature>
<reference evidence="9 12" key="2">
    <citation type="submission" date="2017-09" db="EMBL/GenBank/DDBJ databases">
        <title>Phase variable restriction modification systems are present in the genome sequences of periodontal pathogens Prevotella intermedia, Tannerella forsythia and Porphyromonas gingivalis.</title>
        <authorList>
            <person name="Haigh R.D."/>
            <person name="Crawford L."/>
            <person name="Ralph J."/>
            <person name="Wanford J."/>
            <person name="Vartoukian S.R."/>
            <person name="Hijazib K."/>
            <person name="Wade W."/>
            <person name="Oggioni M.R."/>
        </authorList>
    </citation>
    <scope>NUCLEOTIDE SEQUENCE [LARGE SCALE GENOMIC DNA]</scope>
    <source>
        <strain evidence="9 12">WW11663</strain>
    </source>
</reference>
<accession>A0A1D3UUY3</accession>
<feature type="chain" id="PRO_5014267218" description="Ion-translocating oxidoreductase complex subunit G" evidence="7">
    <location>
        <begin position="29"/>
        <end position="207"/>
    </location>
</feature>
<dbReference type="AlphaFoldDB" id="A0A1D3UUY3"/>
<gene>
    <name evidence="10" type="primary">rsxG</name>
    <name evidence="6" type="synonym">rnfG</name>
    <name evidence="9" type="ORF">CLI86_11165</name>
    <name evidence="10" type="ORF">TFUB20_02254</name>
</gene>
<dbReference type="PANTHER" id="PTHR36118:SF1">
    <property type="entry name" value="ION-TRANSLOCATING OXIDOREDUCTASE COMPLEX SUBUNIT G"/>
    <property type="match status" value="1"/>
</dbReference>
<evidence type="ECO:0000259" key="8">
    <source>
        <dbReference type="SMART" id="SM00900"/>
    </source>
</evidence>
<keyword evidence="2 6" id="KW-0597">Phosphoprotein</keyword>
<dbReference type="GeneID" id="34759583"/>
<evidence type="ECO:0000256" key="7">
    <source>
        <dbReference type="SAM" id="SignalP"/>
    </source>
</evidence>
<evidence type="ECO:0000256" key="5">
    <source>
        <dbReference type="ARBA" id="ARBA00022982"/>
    </source>
</evidence>
<evidence type="ECO:0000313" key="11">
    <source>
        <dbReference type="Proteomes" id="UP000182057"/>
    </source>
</evidence>
<dbReference type="RefSeq" id="WP_014225885.1">
    <property type="nucleotide sequence ID" value="NZ_CAJPTF010000023.1"/>
</dbReference>
<dbReference type="GO" id="GO:0010181">
    <property type="term" value="F:FMN binding"/>
    <property type="evidence" value="ECO:0007669"/>
    <property type="project" value="InterPro"/>
</dbReference>